<reference evidence="1 2" key="1">
    <citation type="submission" date="2013-05" db="EMBL/GenBank/DDBJ databases">
        <title>Complete genome sequence of Bacillus thuringiensis YBT-1518, a typical strain with high toxicity to nematode.</title>
        <authorList>
            <person name="Wang P."/>
            <person name="Zhang C."/>
            <person name="Guo M."/>
            <person name="Guo S."/>
            <person name="Zhu Y."/>
            <person name="Zheng J."/>
            <person name="Zhu L."/>
            <person name="Ruan L."/>
            <person name="Peng D."/>
            <person name="Sun M."/>
        </authorList>
    </citation>
    <scope>NUCLEOTIDE SEQUENCE [LARGE SCALE GENOMIC DNA]</scope>
    <source>
        <strain evidence="1 2">YBT-1518</strain>
    </source>
</reference>
<name>A0A9W3KFK1_BACTU</name>
<dbReference type="EMBL" id="CP005935">
    <property type="protein sequence ID" value="AHA72902.1"/>
    <property type="molecule type" value="Genomic_DNA"/>
</dbReference>
<dbReference type="AlphaFoldDB" id="A0A9W3KFK1"/>
<sequence length="69" mass="8078">MIKVVIKDLEREKEPSIKGDKNLNESILVMKEITKKLKRDIFLFFIDVSIKSLTQVITTNIVNMIRETK</sequence>
<dbReference type="Proteomes" id="UP000018566">
    <property type="component" value="Chromosome"/>
</dbReference>
<evidence type="ECO:0000313" key="1">
    <source>
        <dbReference type="EMBL" id="AHA72902.1"/>
    </source>
</evidence>
<gene>
    <name evidence="1" type="ORF">YBT1518_18780</name>
</gene>
<evidence type="ECO:0000313" key="2">
    <source>
        <dbReference type="Proteomes" id="UP000018566"/>
    </source>
</evidence>
<protein>
    <submittedName>
        <fullName evidence="1">Uncharacterized protein</fullName>
    </submittedName>
</protein>
<accession>A0A9W3KFK1</accession>
<dbReference type="KEGG" id="bthu:YBT1518_18780"/>
<proteinExistence type="predicted"/>
<organism evidence="1 2">
    <name type="scientific">Bacillus thuringiensis YBT-1518</name>
    <dbReference type="NCBI Taxonomy" id="529122"/>
    <lineage>
        <taxon>Bacteria</taxon>
        <taxon>Bacillati</taxon>
        <taxon>Bacillota</taxon>
        <taxon>Bacilli</taxon>
        <taxon>Bacillales</taxon>
        <taxon>Bacillaceae</taxon>
        <taxon>Bacillus</taxon>
        <taxon>Bacillus cereus group</taxon>
    </lineage>
</organism>